<sequence length="483" mass="51583">MENILLFSPEIILAVTAIVVLFTGLFLKTEHKSVLGYIAVAGVIISMALTLSIMLSRTTASMFYDTMVIDSLSQLFKLIFLSVALLVSIASIKYVSGSRNTEEFYSLMLLAVIGMMVVSSSNDLITLFVGFELAGLATYALVGFEKKNIVLLEASMKYFIIGALSSALILFGMSYVYGMTGTTSIPGIAENASLLAESPVGLVAVVLLIAGFGYKMALVPFHMWAPDTYQGASPVISALLAGASKKMGFIAAFKVIIVALIALSADWRTIFAVLAVITMTLGNVVALTQTSVKRMLAYSSVAQAGYIAMAFVVLTPTALAGGILYIMSHAFMKAGAFIAVGIVGFMVLLGNREARNVDHIDNFKGLGKRMPVTAFSLMVFLFALAGIPATAGFVSKFVLFASTIEAGLVWLAVIAILNSAISLFYYARVVKYMYFMPAEGGRVSEPAPFAVAMIIALAAVLIIGIWPEPFIYWATEAAKVLLI</sequence>
<feature type="transmembrane region" description="Helical" evidence="5">
    <location>
        <begin position="304"/>
        <end position="328"/>
    </location>
</feature>
<feature type="transmembrane region" description="Helical" evidence="5">
    <location>
        <begin position="127"/>
        <end position="144"/>
    </location>
</feature>
<dbReference type="EMBL" id="CP002101">
    <property type="protein sequence ID" value="AEH61428.1"/>
    <property type="molecule type" value="Genomic_DNA"/>
</dbReference>
<feature type="domain" description="NADH:quinone oxidoreductase/Mrp antiporter transmembrane" evidence="6">
    <location>
        <begin position="121"/>
        <end position="422"/>
    </location>
</feature>
<dbReference type="AlphaFoldDB" id="F7XPK2"/>
<dbReference type="GO" id="GO:0008137">
    <property type="term" value="F:NADH dehydrogenase (ubiquinone) activity"/>
    <property type="evidence" value="ECO:0007669"/>
    <property type="project" value="InterPro"/>
</dbReference>
<feature type="transmembrane region" description="Helical" evidence="5">
    <location>
        <begin position="198"/>
        <end position="214"/>
    </location>
</feature>
<feature type="transmembrane region" description="Helical" evidence="5">
    <location>
        <begin position="75"/>
        <end position="92"/>
    </location>
</feature>
<keyword evidence="3 5" id="KW-1133">Transmembrane helix</keyword>
<dbReference type="HOGENOM" id="CLU_007100_1_5_2"/>
<evidence type="ECO:0000256" key="5">
    <source>
        <dbReference type="SAM" id="Phobius"/>
    </source>
</evidence>
<feature type="transmembrane region" description="Helical" evidence="5">
    <location>
        <begin position="372"/>
        <end position="395"/>
    </location>
</feature>
<evidence type="ECO:0000313" key="8">
    <source>
        <dbReference type="Proteomes" id="UP000006622"/>
    </source>
</evidence>
<organism evidence="7 8">
    <name type="scientific">Methanosalsum zhilinae (strain DSM 4017 / NBRC 107636 / OCM 62 / WeN5)</name>
    <name type="common">Methanohalophilus zhilinae</name>
    <dbReference type="NCBI Taxonomy" id="679901"/>
    <lineage>
        <taxon>Archaea</taxon>
        <taxon>Methanobacteriati</taxon>
        <taxon>Methanobacteriota</taxon>
        <taxon>Stenosarchaea group</taxon>
        <taxon>Methanomicrobia</taxon>
        <taxon>Methanosarcinales</taxon>
        <taxon>Methanosarcinaceae</taxon>
        <taxon>Methanosalsum</taxon>
    </lineage>
</organism>
<dbReference type="InterPro" id="IPR010096">
    <property type="entry name" value="NADH-Q_OxRdtase_suN/2"/>
</dbReference>
<feature type="transmembrane region" description="Helical" evidence="5">
    <location>
        <begin position="407"/>
        <end position="426"/>
    </location>
</feature>
<keyword evidence="8" id="KW-1185">Reference proteome</keyword>
<evidence type="ECO:0000259" key="6">
    <source>
        <dbReference type="Pfam" id="PF00361"/>
    </source>
</evidence>
<dbReference type="InterPro" id="IPR001750">
    <property type="entry name" value="ND/Mrp_TM"/>
</dbReference>
<comment type="subcellular location">
    <subcellularLocation>
        <location evidence="1">Membrane</location>
        <topology evidence="1">Multi-pass membrane protein</topology>
    </subcellularLocation>
</comment>
<reference evidence="7 8" key="1">
    <citation type="submission" date="2010-07" db="EMBL/GenBank/DDBJ databases">
        <title>The complete genome of Methanosalsum zhilinae DSM 4017.</title>
        <authorList>
            <consortium name="US DOE Joint Genome Institute (JGI-PGF)"/>
            <person name="Lucas S."/>
            <person name="Copeland A."/>
            <person name="Lapidus A."/>
            <person name="Glavina del Rio T."/>
            <person name="Dalin E."/>
            <person name="Tice H."/>
            <person name="Bruce D."/>
            <person name="Goodwin L."/>
            <person name="Pitluck S."/>
            <person name="Kyrpides N."/>
            <person name="Mavromatis K."/>
            <person name="Ovchinnikova G."/>
            <person name="Daligault H."/>
            <person name="Detter J.C."/>
            <person name="Han C."/>
            <person name="Tapia R."/>
            <person name="Larimer F."/>
            <person name="Land M."/>
            <person name="Hauser L."/>
            <person name="Markowitz V."/>
            <person name="Cheng J.-F."/>
            <person name="Hugenholtz P."/>
            <person name="Woyke T."/>
            <person name="Wu D."/>
            <person name="Spring S."/>
            <person name="Schueler E."/>
            <person name="Brambilla E."/>
            <person name="Klenk H.-P."/>
            <person name="Eisen J.A."/>
        </authorList>
    </citation>
    <scope>NUCLEOTIDE SEQUENCE [LARGE SCALE GENOMIC DNA]</scope>
    <source>
        <strain evidence="8">DSM 4017 / NBRC 107636 / OCM 62 / WeN5</strain>
    </source>
</reference>
<feature type="transmembrane region" description="Helical" evidence="5">
    <location>
        <begin position="104"/>
        <end position="121"/>
    </location>
</feature>
<dbReference type="PANTHER" id="PTHR22773">
    <property type="entry name" value="NADH DEHYDROGENASE"/>
    <property type="match status" value="1"/>
</dbReference>
<gene>
    <name evidence="7" type="ordered locus">Mzhil_1590</name>
</gene>
<dbReference type="Proteomes" id="UP000006622">
    <property type="component" value="Chromosome"/>
</dbReference>
<feature type="transmembrane region" description="Helical" evidence="5">
    <location>
        <begin position="156"/>
        <end position="178"/>
    </location>
</feature>
<name>F7XPK2_METZD</name>
<dbReference type="PRINTS" id="PR01434">
    <property type="entry name" value="NADHDHGNASE5"/>
</dbReference>
<feature type="transmembrane region" description="Helical" evidence="5">
    <location>
        <begin position="271"/>
        <end position="292"/>
    </location>
</feature>
<dbReference type="GeneID" id="10823229"/>
<dbReference type="HAMAP" id="MF_00445">
    <property type="entry name" value="NDH1_NuoN_1"/>
    <property type="match status" value="1"/>
</dbReference>
<keyword evidence="4 5" id="KW-0472">Membrane</keyword>
<proteinExistence type="inferred from homology"/>
<dbReference type="NCBIfam" id="TIGR01770">
    <property type="entry name" value="NDH_I_N"/>
    <property type="match status" value="1"/>
</dbReference>
<accession>F7XPK2</accession>
<keyword evidence="2 5" id="KW-0812">Transmembrane</keyword>
<feature type="transmembrane region" description="Helical" evidence="5">
    <location>
        <begin position="34"/>
        <end position="55"/>
    </location>
</feature>
<feature type="transmembrane region" description="Helical" evidence="5">
    <location>
        <begin position="334"/>
        <end position="351"/>
    </location>
</feature>
<feature type="transmembrane region" description="Helical" evidence="5">
    <location>
        <begin position="6"/>
        <end position="27"/>
    </location>
</feature>
<protein>
    <submittedName>
        <fullName evidence="7">Proton-translocating NADH-quinone oxidoreductase, chain N</fullName>
    </submittedName>
</protein>
<feature type="transmembrane region" description="Helical" evidence="5">
    <location>
        <begin position="447"/>
        <end position="466"/>
    </location>
</feature>
<evidence type="ECO:0000256" key="2">
    <source>
        <dbReference type="ARBA" id="ARBA00022692"/>
    </source>
</evidence>
<feature type="transmembrane region" description="Helical" evidence="5">
    <location>
        <begin position="247"/>
        <end position="265"/>
    </location>
</feature>
<dbReference type="GO" id="GO:0042773">
    <property type="term" value="P:ATP synthesis coupled electron transport"/>
    <property type="evidence" value="ECO:0007669"/>
    <property type="project" value="InterPro"/>
</dbReference>
<evidence type="ECO:0000313" key="7">
    <source>
        <dbReference type="EMBL" id="AEH61428.1"/>
    </source>
</evidence>
<dbReference type="Pfam" id="PF00361">
    <property type="entry name" value="Proton_antipo_M"/>
    <property type="match status" value="1"/>
</dbReference>
<dbReference type="OrthoDB" id="29144at2157"/>
<evidence type="ECO:0000256" key="3">
    <source>
        <dbReference type="ARBA" id="ARBA00022989"/>
    </source>
</evidence>
<evidence type="ECO:0000256" key="1">
    <source>
        <dbReference type="ARBA" id="ARBA00004141"/>
    </source>
</evidence>
<dbReference type="STRING" id="679901.Mzhil_1590"/>
<dbReference type="KEGG" id="mzh:Mzhil_1590"/>
<evidence type="ECO:0000256" key="4">
    <source>
        <dbReference type="ARBA" id="ARBA00023136"/>
    </source>
</evidence>
<dbReference type="RefSeq" id="WP_013898864.1">
    <property type="nucleotide sequence ID" value="NC_015676.1"/>
</dbReference>
<dbReference type="GO" id="GO:0016020">
    <property type="term" value="C:membrane"/>
    <property type="evidence" value="ECO:0007669"/>
    <property type="project" value="UniProtKB-SubCell"/>
</dbReference>